<reference evidence="3 4" key="1">
    <citation type="submission" date="2016-08" db="EMBL/GenBank/DDBJ databases">
        <title>Draft genome of Fabibacter sp. strain SK-8.</title>
        <authorList>
            <person name="Wong S.-K."/>
            <person name="Hamasaki K."/>
            <person name="Yoshizawa S."/>
        </authorList>
    </citation>
    <scope>NUCLEOTIDE SEQUENCE [LARGE SCALE GENOMIC DNA]</scope>
    <source>
        <strain evidence="3 4">SK-8</strain>
    </source>
</reference>
<dbReference type="OrthoDB" id="9788959at2"/>
<dbReference type="InterPro" id="IPR006015">
    <property type="entry name" value="Universal_stress_UspA"/>
</dbReference>
<evidence type="ECO:0000313" key="3">
    <source>
        <dbReference type="EMBL" id="OEK05017.1"/>
    </source>
</evidence>
<dbReference type="Pfam" id="PF00582">
    <property type="entry name" value="Usp"/>
    <property type="match status" value="2"/>
</dbReference>
<dbReference type="STRING" id="1563681.BFP71_16480"/>
<dbReference type="EMBL" id="MDGQ01000005">
    <property type="protein sequence ID" value="OEK05017.1"/>
    <property type="molecule type" value="Genomic_DNA"/>
</dbReference>
<gene>
    <name evidence="3" type="ORF">BFP71_16480</name>
</gene>
<comment type="caution">
    <text evidence="3">The sequence shown here is derived from an EMBL/GenBank/DDBJ whole genome shotgun (WGS) entry which is preliminary data.</text>
</comment>
<dbReference type="SUPFAM" id="SSF52402">
    <property type="entry name" value="Adenine nucleotide alpha hydrolases-like"/>
    <property type="match status" value="2"/>
</dbReference>
<dbReference type="CDD" id="cd00293">
    <property type="entry name" value="USP-like"/>
    <property type="match status" value="1"/>
</dbReference>
<accession>A0A1E5T128</accession>
<evidence type="ECO:0000256" key="1">
    <source>
        <dbReference type="ARBA" id="ARBA00008791"/>
    </source>
</evidence>
<dbReference type="PANTHER" id="PTHR46268:SF6">
    <property type="entry name" value="UNIVERSAL STRESS PROTEIN UP12"/>
    <property type="match status" value="1"/>
</dbReference>
<dbReference type="Proteomes" id="UP000095552">
    <property type="component" value="Unassembled WGS sequence"/>
</dbReference>
<dbReference type="InterPro" id="IPR006016">
    <property type="entry name" value="UspA"/>
</dbReference>
<feature type="domain" description="UspA" evidence="2">
    <location>
        <begin position="146"/>
        <end position="286"/>
    </location>
</feature>
<dbReference type="PRINTS" id="PR01438">
    <property type="entry name" value="UNVRSLSTRESS"/>
</dbReference>
<dbReference type="PANTHER" id="PTHR46268">
    <property type="entry name" value="STRESS RESPONSE PROTEIN NHAX"/>
    <property type="match status" value="1"/>
</dbReference>
<keyword evidence="4" id="KW-1185">Reference proteome</keyword>
<sequence>MKKFSKWMVGIDVTKNEVNLLRNVSELANQFTPDAIHIVHISKELDIPKEVLVDIPDLMMPDIKQAQASLEEMVAKYFHPEQPVEIHVLSGNQLTELLRFENTHKIDLAILGRRNMNRVGVLSKKMVRKSACNVMLMPDRHIQNIQSILTPIDFSEYSDLALAVVSDFQNVELPPVVHALHVYKDATKYLSQVFETADEIDQILSKRTEIDKKLTAYAKHSLDDYLAKMKKTSVQKHIASVERGKSVGQPIDQHIDKIRPDLLVMGSKGKTMSAAALLGEVSESVLPHNGQHITLILKKNGENKGFLSGILNFSR</sequence>
<evidence type="ECO:0000259" key="2">
    <source>
        <dbReference type="Pfam" id="PF00582"/>
    </source>
</evidence>
<name>A0A1E5T128_9BACT</name>
<comment type="similarity">
    <text evidence="1">Belongs to the universal stress protein A family.</text>
</comment>
<protein>
    <recommendedName>
        <fullName evidence="2">UspA domain-containing protein</fullName>
    </recommendedName>
</protein>
<proteinExistence type="inferred from homology"/>
<feature type="domain" description="UspA" evidence="2">
    <location>
        <begin position="6"/>
        <end position="136"/>
    </location>
</feature>
<evidence type="ECO:0000313" key="4">
    <source>
        <dbReference type="Proteomes" id="UP000095552"/>
    </source>
</evidence>
<dbReference type="InterPro" id="IPR014729">
    <property type="entry name" value="Rossmann-like_a/b/a_fold"/>
</dbReference>
<dbReference type="RefSeq" id="WP_069836521.1">
    <property type="nucleotide sequence ID" value="NZ_MDGQ01000005.1"/>
</dbReference>
<organism evidence="3 4">
    <name type="scientific">Roseivirga misakiensis</name>
    <dbReference type="NCBI Taxonomy" id="1563681"/>
    <lineage>
        <taxon>Bacteria</taxon>
        <taxon>Pseudomonadati</taxon>
        <taxon>Bacteroidota</taxon>
        <taxon>Cytophagia</taxon>
        <taxon>Cytophagales</taxon>
        <taxon>Roseivirgaceae</taxon>
        <taxon>Roseivirga</taxon>
    </lineage>
</organism>
<dbReference type="Gene3D" id="3.40.50.620">
    <property type="entry name" value="HUPs"/>
    <property type="match status" value="2"/>
</dbReference>
<dbReference type="AlphaFoldDB" id="A0A1E5T128"/>